<evidence type="ECO:0000256" key="11">
    <source>
        <dbReference type="SAM" id="Phobius"/>
    </source>
</evidence>
<feature type="transmembrane region" description="Helical" evidence="11">
    <location>
        <begin position="235"/>
        <end position="254"/>
    </location>
</feature>
<dbReference type="Gene3D" id="1.20.5.1930">
    <property type="match status" value="1"/>
</dbReference>
<keyword evidence="11" id="KW-1133">Transmembrane helix</keyword>
<evidence type="ECO:0000259" key="12">
    <source>
        <dbReference type="SMART" id="SM00387"/>
    </source>
</evidence>
<keyword evidence="9" id="KW-0175">Coiled coil</keyword>
<feature type="transmembrane region" description="Helical" evidence="11">
    <location>
        <begin position="302"/>
        <end position="322"/>
    </location>
</feature>
<evidence type="ECO:0000313" key="13">
    <source>
        <dbReference type="EMBL" id="MBO4206405.1"/>
    </source>
</evidence>
<evidence type="ECO:0000256" key="2">
    <source>
        <dbReference type="ARBA" id="ARBA00012438"/>
    </source>
</evidence>
<evidence type="ECO:0000256" key="5">
    <source>
        <dbReference type="ARBA" id="ARBA00022741"/>
    </source>
</evidence>
<keyword evidence="6" id="KW-0418">Kinase</keyword>
<keyword evidence="11" id="KW-0472">Membrane</keyword>
<feature type="region of interest" description="Disordered" evidence="10">
    <location>
        <begin position="1"/>
        <end position="28"/>
    </location>
</feature>
<evidence type="ECO:0000256" key="9">
    <source>
        <dbReference type="SAM" id="Coils"/>
    </source>
</evidence>
<feature type="transmembrane region" description="Helical" evidence="11">
    <location>
        <begin position="266"/>
        <end position="287"/>
    </location>
</feature>
<dbReference type="Proteomes" id="UP000823521">
    <property type="component" value="Unassembled WGS sequence"/>
</dbReference>
<keyword evidence="7" id="KW-0067">ATP-binding</keyword>
<sequence>MSFPYRSGDSRSTPAPATRTAGFPPASGRGRRVVARAVPMLSGILSVAAMTCWFLALPPMTTDQLYSLVDLMDGIIYGGVAWVVLSRRAHPAGWVAAAVAVGGSLSAFSRQWELLAAQHPQLWAPAVLTGAHGWAWVPGLYALMVLLPWLLPDRPLGWFSRTALAVGTAYLVVNQWMVFTLPAPYGLFPLDDPAWRTVHRALFPVVGPLLVPLGLVAAAGAAWRWRTGPPRQRHGMGWLTVGSVLLCVAFLMTSPPDWAAFLPDRAAPLLMLASQAFFPAAVLAVVLRQQLWGIDLAVRRTLVWLLMTAGVIATYIGAVTLLDRMLPAGSFAPKIVVTALLAAAFQPVREWVQRRVDRLIHGDGAEPSMRHLAHRLRTAEKGAQMIETVATAIATSLRLARVGIVVDTPDPSDQARPPTVFTSTDLGSPPDDGPSSGGGTRRPDVPDPAPTSPACTTVDLISGQRRVGQLIAWPRPGERLDIRAVAALADLSPVVAAVVDLAATNEALSRSRARLAEARDEERRALRRDLHDGLGPALSGIGLGLAATRNLLHRDVTAAAELLDRLIVELTQRADEVRDLARDLLPPVLSDGELIPALHTLRDRYAVAGLEVRVQTPGRLDALPDNVATAVYGVVTEAVRNVHRHAGVDSCTVAVSNQPDRIQITIADHGGGPPTGTVGGVGLQSMRERATGVGGTLTIGPASTAGTPHGTTVTLTVPTRGRHG</sequence>
<feature type="transmembrane region" description="Helical" evidence="11">
    <location>
        <begin position="201"/>
        <end position="223"/>
    </location>
</feature>
<evidence type="ECO:0000256" key="10">
    <source>
        <dbReference type="SAM" id="MobiDB-lite"/>
    </source>
</evidence>
<dbReference type="InterPro" id="IPR011712">
    <property type="entry name" value="Sig_transdc_His_kin_sub3_dim/P"/>
</dbReference>
<dbReference type="RefSeq" id="WP_208813303.1">
    <property type="nucleotide sequence ID" value="NZ_WVUH01000065.1"/>
</dbReference>
<evidence type="ECO:0000313" key="14">
    <source>
        <dbReference type="Proteomes" id="UP000823521"/>
    </source>
</evidence>
<dbReference type="EC" id="2.7.13.3" evidence="2"/>
<name>A0ABS3VPG9_MICEH</name>
<comment type="caution">
    <text evidence="13">The sequence shown here is derived from an EMBL/GenBank/DDBJ whole genome shotgun (WGS) entry which is preliminary data.</text>
</comment>
<dbReference type="InterPro" id="IPR036890">
    <property type="entry name" value="HATPase_C_sf"/>
</dbReference>
<keyword evidence="14" id="KW-1185">Reference proteome</keyword>
<feature type="transmembrane region" description="Helical" evidence="11">
    <location>
        <begin position="37"/>
        <end position="58"/>
    </location>
</feature>
<evidence type="ECO:0000256" key="3">
    <source>
        <dbReference type="ARBA" id="ARBA00022553"/>
    </source>
</evidence>
<evidence type="ECO:0000256" key="4">
    <source>
        <dbReference type="ARBA" id="ARBA00022679"/>
    </source>
</evidence>
<evidence type="ECO:0000256" key="8">
    <source>
        <dbReference type="ARBA" id="ARBA00023012"/>
    </source>
</evidence>
<dbReference type="Pfam" id="PF02518">
    <property type="entry name" value="HATPase_c"/>
    <property type="match status" value="1"/>
</dbReference>
<keyword evidence="3" id="KW-0597">Phosphoprotein</keyword>
<feature type="transmembrane region" description="Helical" evidence="11">
    <location>
        <begin position="163"/>
        <end position="181"/>
    </location>
</feature>
<organism evidence="13 14">
    <name type="scientific">Micromonospora echinofusca</name>
    <dbReference type="NCBI Taxonomy" id="47858"/>
    <lineage>
        <taxon>Bacteria</taxon>
        <taxon>Bacillati</taxon>
        <taxon>Actinomycetota</taxon>
        <taxon>Actinomycetes</taxon>
        <taxon>Micromonosporales</taxon>
        <taxon>Micromonosporaceae</taxon>
        <taxon>Micromonospora</taxon>
    </lineage>
</organism>
<feature type="region of interest" description="Disordered" evidence="10">
    <location>
        <begin position="407"/>
        <end position="456"/>
    </location>
</feature>
<feature type="coiled-coil region" evidence="9">
    <location>
        <begin position="501"/>
        <end position="528"/>
    </location>
</feature>
<keyword evidence="5" id="KW-0547">Nucleotide-binding</keyword>
<dbReference type="EMBL" id="WVUH01000065">
    <property type="protein sequence ID" value="MBO4206405.1"/>
    <property type="molecule type" value="Genomic_DNA"/>
</dbReference>
<dbReference type="InterPro" id="IPR003594">
    <property type="entry name" value="HATPase_dom"/>
</dbReference>
<dbReference type="InterPro" id="IPR050482">
    <property type="entry name" value="Sensor_HK_TwoCompSys"/>
</dbReference>
<keyword evidence="4" id="KW-0808">Transferase</keyword>
<proteinExistence type="predicted"/>
<dbReference type="CDD" id="cd16917">
    <property type="entry name" value="HATPase_UhpB-NarQ-NarX-like"/>
    <property type="match status" value="1"/>
</dbReference>
<feature type="transmembrane region" description="Helical" evidence="11">
    <location>
        <begin position="64"/>
        <end position="85"/>
    </location>
</feature>
<evidence type="ECO:0000256" key="6">
    <source>
        <dbReference type="ARBA" id="ARBA00022777"/>
    </source>
</evidence>
<feature type="transmembrane region" description="Helical" evidence="11">
    <location>
        <begin position="92"/>
        <end position="112"/>
    </location>
</feature>
<evidence type="ECO:0000256" key="1">
    <source>
        <dbReference type="ARBA" id="ARBA00000085"/>
    </source>
</evidence>
<keyword evidence="8" id="KW-0902">Two-component regulatory system</keyword>
<dbReference type="SMART" id="SM00387">
    <property type="entry name" value="HATPase_c"/>
    <property type="match status" value="1"/>
</dbReference>
<dbReference type="PANTHER" id="PTHR24421:SF10">
    <property type="entry name" value="NITRATE_NITRITE SENSOR PROTEIN NARQ"/>
    <property type="match status" value="1"/>
</dbReference>
<keyword evidence="11" id="KW-0812">Transmembrane</keyword>
<dbReference type="PANTHER" id="PTHR24421">
    <property type="entry name" value="NITRATE/NITRITE SENSOR PROTEIN NARX-RELATED"/>
    <property type="match status" value="1"/>
</dbReference>
<dbReference type="Pfam" id="PF07730">
    <property type="entry name" value="HisKA_3"/>
    <property type="match status" value="1"/>
</dbReference>
<feature type="domain" description="Histidine kinase/HSP90-like ATPase" evidence="12">
    <location>
        <begin position="626"/>
        <end position="721"/>
    </location>
</feature>
<protein>
    <recommendedName>
        <fullName evidence="2">histidine kinase</fullName>
        <ecNumber evidence="2">2.7.13.3</ecNumber>
    </recommendedName>
</protein>
<accession>A0ABS3VPG9</accession>
<gene>
    <name evidence="13" type="ORF">GSF22_10355</name>
</gene>
<evidence type="ECO:0000256" key="7">
    <source>
        <dbReference type="ARBA" id="ARBA00022840"/>
    </source>
</evidence>
<reference evidence="13 14" key="1">
    <citation type="submission" date="2019-12" db="EMBL/GenBank/DDBJ databases">
        <title>Whole genome sequencing of endophytic Actinobacterium Micromonospora sp. MPMI6T.</title>
        <authorList>
            <person name="Evv R."/>
            <person name="Podile A.R."/>
        </authorList>
    </citation>
    <scope>NUCLEOTIDE SEQUENCE [LARGE SCALE GENOMIC DNA]</scope>
    <source>
        <strain evidence="13 14">MPMI6</strain>
    </source>
</reference>
<feature type="transmembrane region" description="Helical" evidence="11">
    <location>
        <begin position="132"/>
        <end position="151"/>
    </location>
</feature>
<dbReference type="SUPFAM" id="SSF55874">
    <property type="entry name" value="ATPase domain of HSP90 chaperone/DNA topoisomerase II/histidine kinase"/>
    <property type="match status" value="1"/>
</dbReference>
<comment type="catalytic activity">
    <reaction evidence="1">
        <text>ATP + protein L-histidine = ADP + protein N-phospho-L-histidine.</text>
        <dbReference type="EC" id="2.7.13.3"/>
    </reaction>
</comment>
<feature type="compositionally biased region" description="Low complexity" evidence="10">
    <location>
        <begin position="423"/>
        <end position="434"/>
    </location>
</feature>
<dbReference type="Gene3D" id="3.30.565.10">
    <property type="entry name" value="Histidine kinase-like ATPase, C-terminal domain"/>
    <property type="match status" value="1"/>
</dbReference>